<feature type="compositionally biased region" description="Polar residues" evidence="1">
    <location>
        <begin position="34"/>
        <end position="43"/>
    </location>
</feature>
<evidence type="ECO:0000313" key="4">
    <source>
        <dbReference type="Proteomes" id="UP001500151"/>
    </source>
</evidence>
<dbReference type="EMBL" id="BAAASJ010000112">
    <property type="protein sequence ID" value="GAA2655982.1"/>
    <property type="molecule type" value="Genomic_DNA"/>
</dbReference>
<keyword evidence="2" id="KW-0732">Signal</keyword>
<accession>A0ABN3RLZ6</accession>
<sequence>MKYPRHRLTVAAALTAAALMTGCQSDDGDSSSGTAPLSLSGLTETADGIPDDGTSTCPLPYDMAKAAKVASLDAEAGPGPVQDGDAPVATAEGGKRAKPGEPLAENPGALVSCTFHIGQESVQVHTLATREPSGIAPLAPVVSSLAAVTADDLTSYVDKVGKAEAGEVVITDSGNVAAVRLKLDGDGDASLLVGAGEAGTASLNRKQVGDLTKALADQVQ</sequence>
<evidence type="ECO:0000256" key="2">
    <source>
        <dbReference type="SAM" id="SignalP"/>
    </source>
</evidence>
<organism evidence="3 4">
    <name type="scientific">Streptomyces vastus</name>
    <dbReference type="NCBI Taxonomy" id="285451"/>
    <lineage>
        <taxon>Bacteria</taxon>
        <taxon>Bacillati</taxon>
        <taxon>Actinomycetota</taxon>
        <taxon>Actinomycetes</taxon>
        <taxon>Kitasatosporales</taxon>
        <taxon>Streptomycetaceae</taxon>
        <taxon>Streptomyces</taxon>
    </lineage>
</organism>
<name>A0ABN3RLZ6_9ACTN</name>
<reference evidence="3 4" key="1">
    <citation type="journal article" date="2019" name="Int. J. Syst. Evol. Microbiol.">
        <title>The Global Catalogue of Microorganisms (GCM) 10K type strain sequencing project: providing services to taxonomists for standard genome sequencing and annotation.</title>
        <authorList>
            <consortium name="The Broad Institute Genomics Platform"/>
            <consortium name="The Broad Institute Genome Sequencing Center for Infectious Disease"/>
            <person name="Wu L."/>
            <person name="Ma J."/>
        </authorList>
    </citation>
    <scope>NUCLEOTIDE SEQUENCE [LARGE SCALE GENOMIC DNA]</scope>
    <source>
        <strain evidence="3 4">JCM 4524</strain>
    </source>
</reference>
<feature type="chain" id="PRO_5046455469" description="DUF3558 domain-containing protein" evidence="2">
    <location>
        <begin position="26"/>
        <end position="220"/>
    </location>
</feature>
<feature type="region of interest" description="Disordered" evidence="1">
    <location>
        <begin position="75"/>
        <end position="104"/>
    </location>
</feature>
<proteinExistence type="predicted"/>
<gene>
    <name evidence="3" type="ORF">GCM10010307_69140</name>
</gene>
<dbReference type="RefSeq" id="WP_344395204.1">
    <property type="nucleotide sequence ID" value="NZ_BAAASJ010000112.1"/>
</dbReference>
<comment type="caution">
    <text evidence="3">The sequence shown here is derived from an EMBL/GenBank/DDBJ whole genome shotgun (WGS) entry which is preliminary data.</text>
</comment>
<dbReference type="PROSITE" id="PS51257">
    <property type="entry name" value="PROKAR_LIPOPROTEIN"/>
    <property type="match status" value="1"/>
</dbReference>
<feature type="region of interest" description="Disordered" evidence="1">
    <location>
        <begin position="24"/>
        <end position="51"/>
    </location>
</feature>
<evidence type="ECO:0000313" key="3">
    <source>
        <dbReference type="EMBL" id="GAA2655982.1"/>
    </source>
</evidence>
<keyword evidence="4" id="KW-1185">Reference proteome</keyword>
<protein>
    <recommendedName>
        <fullName evidence="5">DUF3558 domain-containing protein</fullName>
    </recommendedName>
</protein>
<evidence type="ECO:0008006" key="5">
    <source>
        <dbReference type="Google" id="ProtNLM"/>
    </source>
</evidence>
<evidence type="ECO:0000256" key="1">
    <source>
        <dbReference type="SAM" id="MobiDB-lite"/>
    </source>
</evidence>
<feature type="signal peptide" evidence="2">
    <location>
        <begin position="1"/>
        <end position="25"/>
    </location>
</feature>
<dbReference type="Proteomes" id="UP001500151">
    <property type="component" value="Unassembled WGS sequence"/>
</dbReference>